<sequence>MFLYLEELSRTYKRQMERLFRSFNLTTTWLQAVAESAEARERQQHVCFFNIKFALFTLARFN</sequence>
<dbReference type="OrthoDB" id="266334at2759"/>
<evidence type="ECO:0000313" key="2">
    <source>
        <dbReference type="Proteomes" id="UP000784294"/>
    </source>
</evidence>
<dbReference type="AlphaFoldDB" id="A0A3S5FBJ9"/>
<comment type="caution">
    <text evidence="1">The sequence shown here is derived from an EMBL/GenBank/DDBJ whole genome shotgun (WGS) entry which is preliminary data.</text>
</comment>
<keyword evidence="2" id="KW-1185">Reference proteome</keyword>
<dbReference type="Proteomes" id="UP000784294">
    <property type="component" value="Unassembled WGS sequence"/>
</dbReference>
<reference evidence="1" key="1">
    <citation type="submission" date="2018-11" db="EMBL/GenBank/DDBJ databases">
        <authorList>
            <consortium name="Pathogen Informatics"/>
        </authorList>
    </citation>
    <scope>NUCLEOTIDE SEQUENCE</scope>
</reference>
<protein>
    <submittedName>
        <fullName evidence="1">Uncharacterized protein</fullName>
    </submittedName>
</protein>
<gene>
    <name evidence="1" type="ORF">PXEA_LOCUS96</name>
</gene>
<organism evidence="1 2">
    <name type="scientific">Protopolystoma xenopodis</name>
    <dbReference type="NCBI Taxonomy" id="117903"/>
    <lineage>
        <taxon>Eukaryota</taxon>
        <taxon>Metazoa</taxon>
        <taxon>Spiralia</taxon>
        <taxon>Lophotrochozoa</taxon>
        <taxon>Platyhelminthes</taxon>
        <taxon>Monogenea</taxon>
        <taxon>Polyopisthocotylea</taxon>
        <taxon>Polystomatidea</taxon>
        <taxon>Polystomatidae</taxon>
        <taxon>Protopolystoma</taxon>
    </lineage>
</organism>
<evidence type="ECO:0000313" key="1">
    <source>
        <dbReference type="EMBL" id="VEL06656.1"/>
    </source>
</evidence>
<dbReference type="EMBL" id="CAAALY010000188">
    <property type="protein sequence ID" value="VEL06656.1"/>
    <property type="molecule type" value="Genomic_DNA"/>
</dbReference>
<accession>A0A3S5FBJ9</accession>
<name>A0A3S5FBJ9_9PLAT</name>
<proteinExistence type="predicted"/>